<dbReference type="PANTHER" id="PTHR35007">
    <property type="entry name" value="INTEGRAL MEMBRANE PROTEIN-RELATED"/>
    <property type="match status" value="1"/>
</dbReference>
<evidence type="ECO:0000256" key="6">
    <source>
        <dbReference type="SAM" id="Phobius"/>
    </source>
</evidence>
<feature type="domain" description="Type II secretion system protein GspF" evidence="7">
    <location>
        <begin position="96"/>
        <end position="206"/>
    </location>
</feature>
<dbReference type="STRING" id="394193.SAMN04489732_1235"/>
<protein>
    <submittedName>
        <fullName evidence="8">Tight adherence protein B</fullName>
    </submittedName>
</protein>
<evidence type="ECO:0000256" key="3">
    <source>
        <dbReference type="ARBA" id="ARBA00022692"/>
    </source>
</evidence>
<name>A0A1H8YLK7_9PSEU</name>
<dbReference type="PANTHER" id="PTHR35007:SF4">
    <property type="entry name" value="CONSERVED TRANSMEMBRANE PROTEIN-RELATED"/>
    <property type="match status" value="1"/>
</dbReference>
<proteinExistence type="predicted"/>
<keyword evidence="4 6" id="KW-1133">Transmembrane helix</keyword>
<dbReference type="OrthoDB" id="3712305at2"/>
<evidence type="ECO:0000313" key="8">
    <source>
        <dbReference type="EMBL" id="SEP52881.1"/>
    </source>
</evidence>
<evidence type="ECO:0000256" key="5">
    <source>
        <dbReference type="ARBA" id="ARBA00023136"/>
    </source>
</evidence>
<keyword evidence="2" id="KW-1003">Cell membrane</keyword>
<dbReference type="Pfam" id="PF00482">
    <property type="entry name" value="T2SSF"/>
    <property type="match status" value="1"/>
</dbReference>
<evidence type="ECO:0000256" key="1">
    <source>
        <dbReference type="ARBA" id="ARBA00004651"/>
    </source>
</evidence>
<comment type="subcellular location">
    <subcellularLocation>
        <location evidence="1">Cell membrane</location>
        <topology evidence="1">Multi-pass membrane protein</topology>
    </subcellularLocation>
</comment>
<sequence>MITAWPLLCFGVGLLCWPEIPGRLQPPSRFRINARTVPALARRWRWLLPTLIALPLIGMGGAVATVLVTIAFRQEWGSRRETARALARAQRTSTVLRTMVAELRAGAHPIHAAEAAADAVPELAGELRNLTTAARLDGALESAVLPELATAWTLARRHGLPMADVLDAARRDVDATTTFARRLHAKMAGPRMSATVLTGLPPLCLLLGQAIGADPLRVLTRTLLGQGFLIVGAALLWAGTAWSRTLTTRTAPR</sequence>
<dbReference type="Proteomes" id="UP000198582">
    <property type="component" value="Unassembled WGS sequence"/>
</dbReference>
<gene>
    <name evidence="8" type="ORF">SAMN04489732_1235</name>
</gene>
<dbReference type="AlphaFoldDB" id="A0A1H8YLK7"/>
<evidence type="ECO:0000259" key="7">
    <source>
        <dbReference type="Pfam" id="PF00482"/>
    </source>
</evidence>
<accession>A0A1H8YLK7</accession>
<evidence type="ECO:0000256" key="2">
    <source>
        <dbReference type="ARBA" id="ARBA00022475"/>
    </source>
</evidence>
<keyword evidence="5 6" id="KW-0472">Membrane</keyword>
<feature type="transmembrane region" description="Helical" evidence="6">
    <location>
        <begin position="192"/>
        <end position="211"/>
    </location>
</feature>
<reference evidence="8 9" key="1">
    <citation type="submission" date="2016-10" db="EMBL/GenBank/DDBJ databases">
        <authorList>
            <person name="de Groot N.N."/>
        </authorList>
    </citation>
    <scope>NUCLEOTIDE SEQUENCE [LARGE SCALE GENOMIC DNA]</scope>
    <source>
        <strain evidence="8 9">DSM 44993</strain>
    </source>
</reference>
<dbReference type="InterPro" id="IPR018076">
    <property type="entry name" value="T2SS_GspF_dom"/>
</dbReference>
<organism evidence="8 9">
    <name type="scientific">Amycolatopsis saalfeldensis</name>
    <dbReference type="NCBI Taxonomy" id="394193"/>
    <lineage>
        <taxon>Bacteria</taxon>
        <taxon>Bacillati</taxon>
        <taxon>Actinomycetota</taxon>
        <taxon>Actinomycetes</taxon>
        <taxon>Pseudonocardiales</taxon>
        <taxon>Pseudonocardiaceae</taxon>
        <taxon>Amycolatopsis</taxon>
    </lineage>
</organism>
<evidence type="ECO:0000313" key="9">
    <source>
        <dbReference type="Proteomes" id="UP000198582"/>
    </source>
</evidence>
<feature type="transmembrane region" description="Helical" evidence="6">
    <location>
        <begin position="223"/>
        <end position="243"/>
    </location>
</feature>
<feature type="transmembrane region" description="Helical" evidence="6">
    <location>
        <begin position="46"/>
        <end position="72"/>
    </location>
</feature>
<evidence type="ECO:0000256" key="4">
    <source>
        <dbReference type="ARBA" id="ARBA00022989"/>
    </source>
</evidence>
<dbReference type="GO" id="GO:0005886">
    <property type="term" value="C:plasma membrane"/>
    <property type="evidence" value="ECO:0007669"/>
    <property type="project" value="UniProtKB-SubCell"/>
</dbReference>
<keyword evidence="3 6" id="KW-0812">Transmembrane</keyword>
<keyword evidence="9" id="KW-1185">Reference proteome</keyword>
<dbReference type="EMBL" id="FOEF01000023">
    <property type="protein sequence ID" value="SEP52881.1"/>
    <property type="molecule type" value="Genomic_DNA"/>
</dbReference>